<feature type="compositionally biased region" description="Basic and acidic residues" evidence="8">
    <location>
        <begin position="67"/>
        <end position="76"/>
    </location>
</feature>
<evidence type="ECO:0000313" key="11">
    <source>
        <dbReference type="Proteomes" id="UP000011777"/>
    </source>
</evidence>
<feature type="compositionally biased region" description="Basic and acidic residues" evidence="8">
    <location>
        <begin position="248"/>
        <end position="258"/>
    </location>
</feature>
<proteinExistence type="inferred from homology"/>
<dbReference type="GO" id="GO:0005829">
    <property type="term" value="C:cytosol"/>
    <property type="evidence" value="ECO:0007669"/>
    <property type="project" value="TreeGrafter"/>
</dbReference>
<dbReference type="EC" id="3.4.19.12" evidence="3"/>
<dbReference type="GO" id="GO:0016579">
    <property type="term" value="P:protein deubiquitination"/>
    <property type="evidence" value="ECO:0007669"/>
    <property type="project" value="InterPro"/>
</dbReference>
<dbReference type="GO" id="GO:0006508">
    <property type="term" value="P:proteolysis"/>
    <property type="evidence" value="ECO:0007669"/>
    <property type="project" value="UniProtKB-KW"/>
</dbReference>
<feature type="compositionally biased region" description="Basic and acidic residues" evidence="8">
    <location>
        <begin position="20"/>
        <end position="37"/>
    </location>
</feature>
<evidence type="ECO:0000259" key="9">
    <source>
        <dbReference type="PROSITE" id="PS50235"/>
    </source>
</evidence>
<feature type="compositionally biased region" description="Polar residues" evidence="8">
    <location>
        <begin position="1"/>
        <end position="10"/>
    </location>
</feature>
<feature type="domain" description="USP" evidence="9">
    <location>
        <begin position="341"/>
        <end position="652"/>
    </location>
</feature>
<evidence type="ECO:0000256" key="6">
    <source>
        <dbReference type="ARBA" id="ARBA00022801"/>
    </source>
</evidence>
<dbReference type="Gene3D" id="3.90.70.10">
    <property type="entry name" value="Cysteine proteinases"/>
    <property type="match status" value="1"/>
</dbReference>
<keyword evidence="4" id="KW-0645">Protease</keyword>
<dbReference type="InterPro" id="IPR018200">
    <property type="entry name" value="USP_CS"/>
</dbReference>
<evidence type="ECO:0000256" key="3">
    <source>
        <dbReference type="ARBA" id="ARBA00012759"/>
    </source>
</evidence>
<comment type="similarity">
    <text evidence="2">Belongs to the peptidase C19 family.</text>
</comment>
<dbReference type="FunFam" id="3.90.70.10:FF:000146">
    <property type="entry name" value="Ubiquitin-specific protease"/>
    <property type="match status" value="1"/>
</dbReference>
<dbReference type="PANTHER" id="PTHR24006:SF758">
    <property type="entry name" value="UBIQUITIN CARBOXYL-TERMINAL HYDROLASE 36"/>
    <property type="match status" value="1"/>
</dbReference>
<evidence type="ECO:0000256" key="1">
    <source>
        <dbReference type="ARBA" id="ARBA00000707"/>
    </source>
</evidence>
<feature type="region of interest" description="Disordered" evidence="8">
    <location>
        <begin position="1"/>
        <end position="307"/>
    </location>
</feature>
<comment type="catalytic activity">
    <reaction evidence="1">
        <text>Thiol-dependent hydrolysis of ester, thioester, amide, peptide and isopeptide bonds formed by the C-terminal Gly of ubiquitin (a 76-residue protein attached to proteins as an intracellular targeting signal).</text>
        <dbReference type="EC" id="3.4.19.12"/>
    </reaction>
</comment>
<feature type="compositionally biased region" description="Acidic residues" evidence="8">
    <location>
        <begin position="267"/>
        <end position="277"/>
    </location>
</feature>
<keyword evidence="5" id="KW-0833">Ubl conjugation pathway</keyword>
<dbReference type="Pfam" id="PF00443">
    <property type="entry name" value="UCH"/>
    <property type="match status" value="1"/>
</dbReference>
<feature type="compositionally biased region" description="Low complexity" evidence="8">
    <location>
        <begin position="117"/>
        <end position="134"/>
    </location>
</feature>
<keyword evidence="6 10" id="KW-0378">Hydrolase</keyword>
<protein>
    <recommendedName>
        <fullName evidence="3">ubiquitinyl hydrolase 1</fullName>
        <ecNumber evidence="3">3.4.19.12</ecNumber>
    </recommendedName>
</protein>
<name>M3JYZ4_CANMX</name>
<dbReference type="GO" id="GO:0004843">
    <property type="term" value="F:cysteine-type deubiquitinase activity"/>
    <property type="evidence" value="ECO:0007669"/>
    <property type="project" value="UniProtKB-EC"/>
</dbReference>
<evidence type="ECO:0000256" key="4">
    <source>
        <dbReference type="ARBA" id="ARBA00022670"/>
    </source>
</evidence>
<dbReference type="InterPro" id="IPR001394">
    <property type="entry name" value="Peptidase_C19_UCH"/>
</dbReference>
<gene>
    <name evidence="10" type="ORF">G210_1233</name>
</gene>
<evidence type="ECO:0000256" key="7">
    <source>
        <dbReference type="ARBA" id="ARBA00022807"/>
    </source>
</evidence>
<dbReference type="PROSITE" id="PS50235">
    <property type="entry name" value="USP_3"/>
    <property type="match status" value="1"/>
</dbReference>
<evidence type="ECO:0000313" key="10">
    <source>
        <dbReference type="EMBL" id="EMG48220.1"/>
    </source>
</evidence>
<dbReference type="InterPro" id="IPR038765">
    <property type="entry name" value="Papain-like_cys_pep_sf"/>
</dbReference>
<evidence type="ECO:0000256" key="2">
    <source>
        <dbReference type="ARBA" id="ARBA00009085"/>
    </source>
</evidence>
<dbReference type="PANTHER" id="PTHR24006">
    <property type="entry name" value="UBIQUITIN CARBOXYL-TERMINAL HYDROLASE"/>
    <property type="match status" value="1"/>
</dbReference>
<keyword evidence="7" id="KW-0788">Thiol protease</keyword>
<dbReference type="InterPro" id="IPR028889">
    <property type="entry name" value="USP"/>
</dbReference>
<comment type="caution">
    <text evidence="10">The sequence shown here is derived from an EMBL/GenBank/DDBJ whole genome shotgun (WGS) entry which is preliminary data.</text>
</comment>
<accession>M3JYZ4</accession>
<reference evidence="10 11" key="1">
    <citation type="submission" date="2013-02" db="EMBL/GenBank/DDBJ databases">
        <title>Genome sequence of Candida maltosa Xu316, a potential industrial strain for xylitol and ethanol production.</title>
        <authorList>
            <person name="Yu J."/>
            <person name="Wang Q."/>
            <person name="Geng X."/>
            <person name="Bao W."/>
            <person name="He P."/>
            <person name="Cai J."/>
        </authorList>
    </citation>
    <scope>NUCLEOTIDE SEQUENCE [LARGE SCALE GENOMIC DNA]</scope>
    <source>
        <strain evidence="11">Xu316</strain>
    </source>
</reference>
<dbReference type="OMA" id="WCTYDDE"/>
<feature type="compositionally biased region" description="Low complexity" evidence="8">
    <location>
        <begin position="41"/>
        <end position="58"/>
    </location>
</feature>
<dbReference type="SUPFAM" id="SSF54001">
    <property type="entry name" value="Cysteine proteinases"/>
    <property type="match status" value="1"/>
</dbReference>
<organism evidence="10 11">
    <name type="scientific">Candida maltosa (strain Xu316)</name>
    <name type="common">Yeast</name>
    <dbReference type="NCBI Taxonomy" id="1245528"/>
    <lineage>
        <taxon>Eukaryota</taxon>
        <taxon>Fungi</taxon>
        <taxon>Dikarya</taxon>
        <taxon>Ascomycota</taxon>
        <taxon>Saccharomycotina</taxon>
        <taxon>Pichiomycetes</taxon>
        <taxon>Debaryomycetaceae</taxon>
        <taxon>Candida/Lodderomyces clade</taxon>
        <taxon>Candida</taxon>
    </lineage>
</organism>
<evidence type="ECO:0000256" key="8">
    <source>
        <dbReference type="SAM" id="MobiDB-lite"/>
    </source>
</evidence>
<dbReference type="HOGENOM" id="CLU_016013_1_0_1"/>
<dbReference type="OrthoDB" id="289038at2759"/>
<dbReference type="Proteomes" id="UP000011777">
    <property type="component" value="Unassembled WGS sequence"/>
</dbReference>
<feature type="compositionally biased region" description="Acidic residues" evidence="8">
    <location>
        <begin position="191"/>
        <end position="230"/>
    </location>
</feature>
<dbReference type="AlphaFoldDB" id="M3JYZ4"/>
<keyword evidence="11" id="KW-1185">Reference proteome</keyword>
<sequence length="661" mass="75971">MKNTNESKPQNNNNRISISKKKEKERKSRPKSLHEAIAKYTNNGNTTTNPTTVNTYLTRSERKRKRKLEEKSKPESDQDDEREEVPEQPEEEQEAEEVDEEERVIKKSKGMWGTIKSFWSGSSNSSTPTPTSFESTDEDLGEDLGEDIGEDIGEEIHNDNEEVEDESSPGEVYAETSPFTGFSETDKSEVDDNGDDNDDDDEEDDADFTAQSDDEDNDEDDDDDDSEDSGENSKEDSVSGSDEDEDLEKLKHDLKVDELVNANSNTNDDEEDDEDEDKAGLEEPGTSATPPTSPEEEEEVEDNGKELEYYDFNEYYEDRGSNGSNRIYKNWRELQDKKPPVGLLNHGVTCYMNSAIQSLLHIPALQHYLNDVYDKKVDNLKPRSITHVLAELSKRMWSGDKKYINPKKIISRLDDINCMMSEWQQEDSHEYYMSLMSRLQEDSTPKGKKLNESILYDIFGGLLKQRITCHKCHNVSITDQEFYDLSLGLNRKKFKNSNKFSVEKSINEFFSNELIKKNDEENKSGYYCENCKKFTHANKISTIKTAPETLTIHFKRFKFNNNSSSKVKQSINYSKFLNLNKYMEDKTESCVYKLISVIVHEGRSISSGHYISHCLQPDGYTWCTYDDEYINKIEERVALNDPSAYVLVYTKLTPKLEEGSD</sequence>
<dbReference type="EMBL" id="AOGT01001188">
    <property type="protein sequence ID" value="EMG48220.1"/>
    <property type="molecule type" value="Genomic_DNA"/>
</dbReference>
<dbReference type="eggNOG" id="KOG1870">
    <property type="taxonomic scope" value="Eukaryota"/>
</dbReference>
<evidence type="ECO:0000256" key="5">
    <source>
        <dbReference type="ARBA" id="ARBA00022786"/>
    </source>
</evidence>
<feature type="compositionally biased region" description="Acidic residues" evidence="8">
    <location>
        <begin position="135"/>
        <end position="153"/>
    </location>
</feature>
<feature type="compositionally biased region" description="Acidic residues" evidence="8">
    <location>
        <begin position="77"/>
        <end position="102"/>
    </location>
</feature>
<dbReference type="STRING" id="1245528.M3JYZ4"/>
<dbReference type="InterPro" id="IPR050164">
    <property type="entry name" value="Peptidase_C19"/>
</dbReference>
<dbReference type="GO" id="GO:0005634">
    <property type="term" value="C:nucleus"/>
    <property type="evidence" value="ECO:0007669"/>
    <property type="project" value="TreeGrafter"/>
</dbReference>
<dbReference type="PROSITE" id="PS00973">
    <property type="entry name" value="USP_2"/>
    <property type="match status" value="1"/>
</dbReference>